<keyword evidence="3 5" id="KW-0540">Nuclease</keyword>
<evidence type="ECO:0000259" key="6">
    <source>
        <dbReference type="SMART" id="SM00732"/>
    </source>
</evidence>
<dbReference type="PANTHER" id="PTHR33317">
    <property type="entry name" value="POLYNUCLEOTIDYL TRANSFERASE, RIBONUCLEASE H-LIKE SUPERFAMILY PROTEIN"/>
    <property type="match status" value="1"/>
</dbReference>
<evidence type="ECO:0000256" key="1">
    <source>
        <dbReference type="ARBA" id="ARBA00022490"/>
    </source>
</evidence>
<feature type="domain" description="YqgF/RNase H-like" evidence="6">
    <location>
        <begin position="5"/>
        <end position="105"/>
    </location>
</feature>
<dbReference type="GO" id="GO:0005829">
    <property type="term" value="C:cytosol"/>
    <property type="evidence" value="ECO:0007669"/>
    <property type="project" value="TreeGrafter"/>
</dbReference>
<dbReference type="Proteomes" id="UP000276634">
    <property type="component" value="Unassembled WGS sequence"/>
</dbReference>
<dbReference type="GO" id="GO:0004518">
    <property type="term" value="F:nuclease activity"/>
    <property type="evidence" value="ECO:0007669"/>
    <property type="project" value="UniProtKB-KW"/>
</dbReference>
<dbReference type="InterPro" id="IPR037027">
    <property type="entry name" value="YqgF/RNaseH-like_dom_sf"/>
</dbReference>
<dbReference type="InterPro" id="IPR006641">
    <property type="entry name" value="YqgF/RNaseH-like_dom"/>
</dbReference>
<evidence type="ECO:0000256" key="3">
    <source>
        <dbReference type="ARBA" id="ARBA00022722"/>
    </source>
</evidence>
<evidence type="ECO:0000256" key="5">
    <source>
        <dbReference type="HAMAP-Rule" id="MF_00651"/>
    </source>
</evidence>
<keyword evidence="4 5" id="KW-0378">Hydrolase</keyword>
<keyword evidence="2 5" id="KW-0690">Ribosome biogenesis</keyword>
<accession>A0A3N1Y6S3</accession>
<sequence length="136" mass="14809">MSRPRTVLGFDYGRRRIGVAVGQELTGTARALGVVPARRGEPDWERIRRLVAQWRPDLLVVGCPRHMDGSEHEMTRAARRFARRLGGRCRLPVAEVDERLTSAEAEALGGAEPVDAIAARLIVESWLRGDGAGGGG</sequence>
<dbReference type="AlphaFoldDB" id="A0A3N1Y6S3"/>
<evidence type="ECO:0000256" key="2">
    <source>
        <dbReference type="ARBA" id="ARBA00022517"/>
    </source>
</evidence>
<dbReference type="GO" id="GO:0000967">
    <property type="term" value="P:rRNA 5'-end processing"/>
    <property type="evidence" value="ECO:0007669"/>
    <property type="project" value="UniProtKB-UniRule"/>
</dbReference>
<protein>
    <recommendedName>
        <fullName evidence="5">Putative pre-16S rRNA nuclease</fullName>
        <ecNumber evidence="5">3.1.-.-</ecNumber>
    </recommendedName>
</protein>
<dbReference type="Gene3D" id="3.30.420.140">
    <property type="entry name" value="YqgF/RNase H-like domain"/>
    <property type="match status" value="1"/>
</dbReference>
<comment type="subcellular location">
    <subcellularLocation>
        <location evidence="5">Cytoplasm</location>
    </subcellularLocation>
</comment>
<comment type="caution">
    <text evidence="7">The sequence shown here is derived from an EMBL/GenBank/DDBJ whole genome shotgun (WGS) entry which is preliminary data.</text>
</comment>
<dbReference type="SUPFAM" id="SSF53098">
    <property type="entry name" value="Ribonuclease H-like"/>
    <property type="match status" value="1"/>
</dbReference>
<comment type="similarity">
    <text evidence="5">Belongs to the YqgF HJR family.</text>
</comment>
<dbReference type="CDD" id="cd16964">
    <property type="entry name" value="YqgF"/>
    <property type="match status" value="1"/>
</dbReference>
<dbReference type="HAMAP" id="MF_00651">
    <property type="entry name" value="Nuclease_YqgF"/>
    <property type="match status" value="1"/>
</dbReference>
<reference evidence="7 8" key="1">
    <citation type="submission" date="2018-11" db="EMBL/GenBank/DDBJ databases">
        <title>Genomic Encyclopedia of Type Strains, Phase IV (KMG-IV): sequencing the most valuable type-strain genomes for metagenomic binning, comparative biology and taxonomic classification.</title>
        <authorList>
            <person name="Goeker M."/>
        </authorList>
    </citation>
    <scope>NUCLEOTIDE SEQUENCE [LARGE SCALE GENOMIC DNA]</scope>
    <source>
        <strain evidence="7 8">DSM 100275</strain>
    </source>
</reference>
<proteinExistence type="inferred from homology"/>
<dbReference type="EMBL" id="RJVI01000001">
    <property type="protein sequence ID" value="ROR34516.1"/>
    <property type="molecule type" value="Genomic_DNA"/>
</dbReference>
<dbReference type="NCBIfam" id="TIGR00250">
    <property type="entry name" value="RNAse_H_YqgF"/>
    <property type="match status" value="1"/>
</dbReference>
<keyword evidence="8" id="KW-1185">Reference proteome</keyword>
<organism evidence="7 8">
    <name type="scientific">Inmirania thermothiophila</name>
    <dbReference type="NCBI Taxonomy" id="1750597"/>
    <lineage>
        <taxon>Bacteria</taxon>
        <taxon>Pseudomonadati</taxon>
        <taxon>Pseudomonadota</taxon>
        <taxon>Gammaproteobacteria</taxon>
        <taxon>Chromatiales</taxon>
        <taxon>Ectothiorhodospiraceae</taxon>
        <taxon>Inmirania</taxon>
    </lineage>
</organism>
<gene>
    <name evidence="7" type="ORF">EDC57_0414</name>
</gene>
<dbReference type="GO" id="GO:0016788">
    <property type="term" value="F:hydrolase activity, acting on ester bonds"/>
    <property type="evidence" value="ECO:0007669"/>
    <property type="project" value="UniProtKB-UniRule"/>
</dbReference>
<dbReference type="PANTHER" id="PTHR33317:SF4">
    <property type="entry name" value="POLYNUCLEOTIDYL TRANSFERASE, RIBONUCLEASE H-LIKE SUPERFAMILY PROTEIN"/>
    <property type="match status" value="1"/>
</dbReference>
<dbReference type="EC" id="3.1.-.-" evidence="5"/>
<dbReference type="InterPro" id="IPR012337">
    <property type="entry name" value="RNaseH-like_sf"/>
</dbReference>
<comment type="function">
    <text evidence="5">Could be a nuclease involved in processing of the 5'-end of pre-16S rRNA.</text>
</comment>
<evidence type="ECO:0000313" key="8">
    <source>
        <dbReference type="Proteomes" id="UP000276634"/>
    </source>
</evidence>
<dbReference type="RefSeq" id="WP_123399761.1">
    <property type="nucleotide sequence ID" value="NZ_RJVI01000001.1"/>
</dbReference>
<evidence type="ECO:0000256" key="4">
    <source>
        <dbReference type="ARBA" id="ARBA00022801"/>
    </source>
</evidence>
<dbReference type="OrthoDB" id="9796140at2"/>
<name>A0A3N1Y6S3_9GAMM</name>
<dbReference type="Pfam" id="PF03652">
    <property type="entry name" value="RuvX"/>
    <property type="match status" value="1"/>
</dbReference>
<dbReference type="SMART" id="SM00732">
    <property type="entry name" value="YqgFc"/>
    <property type="match status" value="1"/>
</dbReference>
<evidence type="ECO:0000313" key="7">
    <source>
        <dbReference type="EMBL" id="ROR34516.1"/>
    </source>
</evidence>
<dbReference type="InterPro" id="IPR005227">
    <property type="entry name" value="YqgF"/>
</dbReference>
<keyword evidence="1 5" id="KW-0963">Cytoplasm</keyword>